<keyword evidence="5 13" id="KW-0375">Hydrogen ion transport</keyword>
<evidence type="ECO:0000256" key="2">
    <source>
        <dbReference type="ARBA" id="ARBA00022448"/>
    </source>
</evidence>
<dbReference type="NCBIfam" id="TIGR03321">
    <property type="entry name" value="alt_F1F0_F0_B"/>
    <property type="match status" value="1"/>
</dbReference>
<reference evidence="16" key="1">
    <citation type="submission" date="2016-10" db="EMBL/GenBank/DDBJ databases">
        <authorList>
            <person name="Varghese N."/>
            <person name="Submissions S."/>
        </authorList>
    </citation>
    <scope>NUCLEOTIDE SEQUENCE [LARGE SCALE GENOMIC DNA]</scope>
    <source>
        <strain evidence="16">CGMCC 1.6775</strain>
    </source>
</reference>
<dbReference type="GO" id="GO:0045259">
    <property type="term" value="C:proton-transporting ATP synthase complex"/>
    <property type="evidence" value="ECO:0007669"/>
    <property type="project" value="UniProtKB-KW"/>
</dbReference>
<evidence type="ECO:0000256" key="14">
    <source>
        <dbReference type="SAM" id="Coils"/>
    </source>
</evidence>
<comment type="subunit">
    <text evidence="13">F-type ATPases have 2 components, F(1) - the catalytic core - and F(0) - the membrane proton channel. F(1) has five subunits: alpha(3), beta(3), gamma(1), delta(1), epsilon(1). F(0) has three main subunits: a(1), b(2) and c(10-14). The alpha and beta chains form an alternating ring which encloses part of the gamma chain. F(1) is attached to F(0) by a central stalk formed by the gamma and epsilon chains, while a peripheral stalk is formed by the delta and b chains.</text>
</comment>
<keyword evidence="13" id="KW-1003">Cell membrane</keyword>
<evidence type="ECO:0000313" key="16">
    <source>
        <dbReference type="Proteomes" id="UP000199339"/>
    </source>
</evidence>
<keyword evidence="16" id="KW-1185">Reference proteome</keyword>
<dbReference type="PANTHER" id="PTHR33445:SF2">
    <property type="entry name" value="ATP SYNTHASE SUBUNIT B', CHLOROPLASTIC"/>
    <property type="match status" value="1"/>
</dbReference>
<dbReference type="GO" id="GO:0005886">
    <property type="term" value="C:plasma membrane"/>
    <property type="evidence" value="ECO:0007669"/>
    <property type="project" value="UniProtKB-SubCell"/>
</dbReference>
<evidence type="ECO:0000256" key="4">
    <source>
        <dbReference type="ARBA" id="ARBA00022692"/>
    </source>
</evidence>
<comment type="function">
    <text evidence="10 13">F(1)F(0) ATP synthase produces ATP from ADP in the presence of a proton or sodium gradient. F-type ATPases consist of two structural domains, F(1) containing the extramembraneous catalytic core and F(0) containing the membrane proton channel, linked together by a central stalk and a peripheral stalk. During catalysis, ATP synthesis in the catalytic domain of F(1) is coupled via a rotary mechanism of the central stalk subunits to proton translocation.</text>
</comment>
<evidence type="ECO:0000256" key="12">
    <source>
        <dbReference type="ARBA" id="ARBA00037847"/>
    </source>
</evidence>
<dbReference type="Pfam" id="PF00430">
    <property type="entry name" value="ATP-synt_B"/>
    <property type="match status" value="1"/>
</dbReference>
<protein>
    <recommendedName>
        <fullName evidence="13">ATP synthase subunit b</fullName>
    </recommendedName>
    <alternativeName>
        <fullName evidence="13">ATP synthase F(0) sector subunit b</fullName>
    </alternativeName>
    <alternativeName>
        <fullName evidence="13">ATPase subunit I</fullName>
    </alternativeName>
    <alternativeName>
        <fullName evidence="13">F-type ATPase subunit b</fullName>
        <shortName evidence="13">F-ATPase subunit b</shortName>
    </alternativeName>
</protein>
<evidence type="ECO:0000256" key="6">
    <source>
        <dbReference type="ARBA" id="ARBA00022989"/>
    </source>
</evidence>
<dbReference type="GO" id="GO:0046961">
    <property type="term" value="F:proton-transporting ATPase activity, rotational mechanism"/>
    <property type="evidence" value="ECO:0007669"/>
    <property type="project" value="TreeGrafter"/>
</dbReference>
<evidence type="ECO:0000256" key="8">
    <source>
        <dbReference type="ARBA" id="ARBA00023136"/>
    </source>
</evidence>
<evidence type="ECO:0000256" key="10">
    <source>
        <dbReference type="ARBA" id="ARBA00025198"/>
    </source>
</evidence>
<keyword evidence="6 13" id="KW-1133">Transmembrane helix</keyword>
<gene>
    <name evidence="13" type="primary">atpF</name>
    <name evidence="15" type="ORF">SAMN04487961_2134</name>
</gene>
<keyword evidence="9 13" id="KW-0066">ATP synthesis</keyword>
<dbReference type="PANTHER" id="PTHR33445">
    <property type="entry name" value="ATP SYNTHASE SUBUNIT B', CHLOROPLASTIC"/>
    <property type="match status" value="1"/>
</dbReference>
<dbReference type="InterPro" id="IPR050059">
    <property type="entry name" value="ATP_synthase_B_chain"/>
</dbReference>
<dbReference type="GO" id="GO:0046933">
    <property type="term" value="F:proton-transporting ATP synthase activity, rotational mechanism"/>
    <property type="evidence" value="ECO:0007669"/>
    <property type="project" value="UniProtKB-UniRule"/>
</dbReference>
<evidence type="ECO:0000256" key="5">
    <source>
        <dbReference type="ARBA" id="ARBA00022781"/>
    </source>
</evidence>
<dbReference type="Proteomes" id="UP000199339">
    <property type="component" value="Unassembled WGS sequence"/>
</dbReference>
<evidence type="ECO:0000256" key="13">
    <source>
        <dbReference type="HAMAP-Rule" id="MF_01398"/>
    </source>
</evidence>
<dbReference type="AlphaFoldDB" id="A0A1I4W9C4"/>
<sequence length="255" mass="29753">MEINWITVSAQVVNFLILVWLLKHFLYQPVIRAMDRRDQKIRNRMDEADSREQEALREKQSYQQKLASFEKEREELLEETRQEARQTRSQMIDQAREETARVRSHWMREVSEEKTAFIDGLRHQSLEVVETVIRKALQDLADERLEERIAHTFIRKLHELDEETREALGRSSEPATIATSFELDPGQRSTLTRAIHELVGADLAVNYTQVPELICGVELTCESQRISWNLSDYLEELTASVEKAFEPLETTEPGA</sequence>
<keyword evidence="2 13" id="KW-0813">Transport</keyword>
<name>A0A1I4W9C4_9GAMM</name>
<evidence type="ECO:0000256" key="9">
    <source>
        <dbReference type="ARBA" id="ARBA00023310"/>
    </source>
</evidence>
<comment type="similarity">
    <text evidence="1 13">Belongs to the ATPase B chain family.</text>
</comment>
<dbReference type="OrthoDB" id="466272at2"/>
<keyword evidence="8 13" id="KW-0472">Membrane</keyword>
<accession>A0A1I4W9C4</accession>
<keyword evidence="3 13" id="KW-0138">CF(0)</keyword>
<keyword evidence="7 13" id="KW-0406">Ion transport</keyword>
<evidence type="ECO:0000256" key="1">
    <source>
        <dbReference type="ARBA" id="ARBA00005513"/>
    </source>
</evidence>
<evidence type="ECO:0000313" key="15">
    <source>
        <dbReference type="EMBL" id="SFN09569.1"/>
    </source>
</evidence>
<dbReference type="InterPro" id="IPR017707">
    <property type="entry name" value="Alt_ATP_synth_F0_bsu"/>
</dbReference>
<keyword evidence="4 13" id="KW-0812">Transmembrane</keyword>
<proteinExistence type="inferred from homology"/>
<keyword evidence="14" id="KW-0175">Coiled coil</keyword>
<evidence type="ECO:0000256" key="7">
    <source>
        <dbReference type="ARBA" id="ARBA00023065"/>
    </source>
</evidence>
<dbReference type="CDD" id="cd06503">
    <property type="entry name" value="ATP-synt_Fo_b"/>
    <property type="match status" value="1"/>
</dbReference>
<dbReference type="HAMAP" id="MF_01398">
    <property type="entry name" value="ATP_synth_b_bprime"/>
    <property type="match status" value="1"/>
</dbReference>
<dbReference type="EMBL" id="FOUR01000004">
    <property type="protein sequence ID" value="SFN09569.1"/>
    <property type="molecule type" value="Genomic_DNA"/>
</dbReference>
<dbReference type="RefSeq" id="WP_092002896.1">
    <property type="nucleotide sequence ID" value="NZ_FOUR01000004.1"/>
</dbReference>
<feature type="transmembrane region" description="Helical" evidence="13">
    <location>
        <begin position="6"/>
        <end position="27"/>
    </location>
</feature>
<dbReference type="InterPro" id="IPR002146">
    <property type="entry name" value="ATP_synth_b/b'su_bac/chlpt"/>
</dbReference>
<evidence type="ECO:0000256" key="11">
    <source>
        <dbReference type="ARBA" id="ARBA00025614"/>
    </source>
</evidence>
<dbReference type="GO" id="GO:0012505">
    <property type="term" value="C:endomembrane system"/>
    <property type="evidence" value="ECO:0007669"/>
    <property type="project" value="UniProtKB-SubCell"/>
</dbReference>
<feature type="coiled-coil region" evidence="14">
    <location>
        <begin position="45"/>
        <end position="97"/>
    </location>
</feature>
<comment type="function">
    <text evidence="11">Component of the F(0) channel, it forms part of the peripheral stalk, linking F(1) to F(0). The b'-subunit is a diverged and duplicated form of b found in plants and photosynthetic bacteria.</text>
</comment>
<evidence type="ECO:0000256" key="3">
    <source>
        <dbReference type="ARBA" id="ARBA00022547"/>
    </source>
</evidence>
<organism evidence="15 16">
    <name type="scientific">Marinobacter pelagius</name>
    <dbReference type="NCBI Taxonomy" id="379482"/>
    <lineage>
        <taxon>Bacteria</taxon>
        <taxon>Pseudomonadati</taxon>
        <taxon>Pseudomonadota</taxon>
        <taxon>Gammaproteobacteria</taxon>
        <taxon>Pseudomonadales</taxon>
        <taxon>Marinobacteraceae</taxon>
        <taxon>Marinobacter</taxon>
    </lineage>
</organism>
<comment type="subcellular location">
    <subcellularLocation>
        <location evidence="13">Cell membrane</location>
        <topology evidence="13">Single-pass membrane protein</topology>
    </subcellularLocation>
    <subcellularLocation>
        <location evidence="12">Endomembrane system</location>
        <topology evidence="12">Single-pass membrane protein</topology>
    </subcellularLocation>
</comment>